<dbReference type="InterPro" id="IPR036388">
    <property type="entry name" value="WH-like_DNA-bd_sf"/>
</dbReference>
<comment type="cofactor">
    <cofactor evidence="3">
        <name>Zn(2+)</name>
        <dbReference type="ChEBI" id="CHEBI:29105"/>
    </cofactor>
    <text evidence="3">Binds 1 zinc ion per subunit.</text>
</comment>
<sequence>MSDLVSPFKAFLKQHGYQLTSERVEIAQVVGTQRRIFTTEELMAQLKEAGCHQSRGTVYSTVRLLAESGLILQLPQSSEARYLTSEQASLYAVCRCRCCGAEVLYRQPRRLKALHHATTYRYRLTQPLLIFYGVCHRCESDTEKTNNKRLVNQAGRLQQAPTRR</sequence>
<dbReference type="GO" id="GO:0000976">
    <property type="term" value="F:transcription cis-regulatory region binding"/>
    <property type="evidence" value="ECO:0007669"/>
    <property type="project" value="TreeGrafter"/>
</dbReference>
<evidence type="ECO:0000313" key="5">
    <source>
        <dbReference type="Proteomes" id="UP000003303"/>
    </source>
</evidence>
<keyword evidence="3" id="KW-0862">Zinc</keyword>
<evidence type="ECO:0000256" key="2">
    <source>
        <dbReference type="ARBA" id="ARBA00020910"/>
    </source>
</evidence>
<evidence type="ECO:0000256" key="1">
    <source>
        <dbReference type="ARBA" id="ARBA00011738"/>
    </source>
</evidence>
<dbReference type="GO" id="GO:0008270">
    <property type="term" value="F:zinc ion binding"/>
    <property type="evidence" value="ECO:0007669"/>
    <property type="project" value="TreeGrafter"/>
</dbReference>
<dbReference type="GO" id="GO:0005829">
    <property type="term" value="C:cytosol"/>
    <property type="evidence" value="ECO:0007669"/>
    <property type="project" value="TreeGrafter"/>
</dbReference>
<feature type="binding site" evidence="3">
    <location>
        <position position="138"/>
    </location>
    <ligand>
        <name>Zn(2+)</name>
        <dbReference type="ChEBI" id="CHEBI:29105"/>
    </ligand>
</feature>
<comment type="caution">
    <text evidence="4">The sequence shown here is derived from an EMBL/GenBank/DDBJ whole genome shotgun (WGS) entry which is preliminary data.</text>
</comment>
<name>C2MAX2_9PORP</name>
<dbReference type="PANTHER" id="PTHR33202:SF2">
    <property type="entry name" value="FERRIC UPTAKE REGULATION PROTEIN"/>
    <property type="match status" value="1"/>
</dbReference>
<feature type="binding site" evidence="3">
    <location>
        <position position="99"/>
    </location>
    <ligand>
        <name>Zn(2+)</name>
        <dbReference type="ChEBI" id="CHEBI:29105"/>
    </ligand>
</feature>
<dbReference type="PANTHER" id="PTHR33202">
    <property type="entry name" value="ZINC UPTAKE REGULATION PROTEIN"/>
    <property type="match status" value="1"/>
</dbReference>
<feature type="binding site" evidence="3">
    <location>
        <position position="96"/>
    </location>
    <ligand>
        <name>Zn(2+)</name>
        <dbReference type="ChEBI" id="CHEBI:29105"/>
    </ligand>
</feature>
<dbReference type="EMBL" id="ACLR01000118">
    <property type="protein sequence ID" value="EEK17057.1"/>
    <property type="molecule type" value="Genomic_DNA"/>
</dbReference>
<dbReference type="GO" id="GO:0003700">
    <property type="term" value="F:DNA-binding transcription factor activity"/>
    <property type="evidence" value="ECO:0007669"/>
    <property type="project" value="InterPro"/>
</dbReference>
<proteinExistence type="predicted"/>
<dbReference type="AlphaFoldDB" id="C2MAX2"/>
<evidence type="ECO:0000256" key="3">
    <source>
        <dbReference type="PIRSR" id="PIRSR602481-1"/>
    </source>
</evidence>
<feature type="binding site" evidence="3">
    <location>
        <position position="135"/>
    </location>
    <ligand>
        <name>Zn(2+)</name>
        <dbReference type="ChEBI" id="CHEBI:29105"/>
    </ligand>
</feature>
<comment type="subunit">
    <text evidence="1">Homodimer.</text>
</comment>
<dbReference type="GO" id="GO:1900376">
    <property type="term" value="P:regulation of secondary metabolite biosynthetic process"/>
    <property type="evidence" value="ECO:0007669"/>
    <property type="project" value="TreeGrafter"/>
</dbReference>
<dbReference type="InterPro" id="IPR036390">
    <property type="entry name" value="WH_DNA-bd_sf"/>
</dbReference>
<organism evidence="4 5">
    <name type="scientific">Porphyromonas uenonis 60-3</name>
    <dbReference type="NCBI Taxonomy" id="596327"/>
    <lineage>
        <taxon>Bacteria</taxon>
        <taxon>Pseudomonadati</taxon>
        <taxon>Bacteroidota</taxon>
        <taxon>Bacteroidia</taxon>
        <taxon>Bacteroidales</taxon>
        <taxon>Porphyromonadaceae</taxon>
        <taxon>Porphyromonas</taxon>
    </lineage>
</organism>
<dbReference type="eggNOG" id="COG0735">
    <property type="taxonomic scope" value="Bacteria"/>
</dbReference>
<dbReference type="STRING" id="596327.PORUE0001_0983"/>
<evidence type="ECO:0000313" key="4">
    <source>
        <dbReference type="EMBL" id="EEK17057.1"/>
    </source>
</evidence>
<keyword evidence="5" id="KW-1185">Reference proteome</keyword>
<dbReference type="Gene3D" id="1.10.10.10">
    <property type="entry name" value="Winged helix-like DNA-binding domain superfamily/Winged helix DNA-binding domain"/>
    <property type="match status" value="1"/>
</dbReference>
<dbReference type="GO" id="GO:0045892">
    <property type="term" value="P:negative regulation of DNA-templated transcription"/>
    <property type="evidence" value="ECO:0007669"/>
    <property type="project" value="TreeGrafter"/>
</dbReference>
<dbReference type="SUPFAM" id="SSF46785">
    <property type="entry name" value="Winged helix' DNA-binding domain"/>
    <property type="match status" value="1"/>
</dbReference>
<dbReference type="Proteomes" id="UP000003303">
    <property type="component" value="Unassembled WGS sequence"/>
</dbReference>
<protein>
    <recommendedName>
        <fullName evidence="2">Ferric uptake regulation protein</fullName>
    </recommendedName>
</protein>
<gene>
    <name evidence="4" type="ORF">PORUE0001_0983</name>
</gene>
<dbReference type="Pfam" id="PF01475">
    <property type="entry name" value="FUR"/>
    <property type="match status" value="1"/>
</dbReference>
<dbReference type="InterPro" id="IPR002481">
    <property type="entry name" value="FUR"/>
</dbReference>
<accession>C2MAX2</accession>
<reference evidence="4 5" key="1">
    <citation type="submission" date="2009-04" db="EMBL/GenBank/DDBJ databases">
        <authorList>
            <person name="Sebastian Y."/>
            <person name="Madupu R."/>
            <person name="Durkin A.S."/>
            <person name="Torralba M."/>
            <person name="Methe B."/>
            <person name="Sutton G.G."/>
            <person name="Strausberg R.L."/>
            <person name="Nelson K.E."/>
        </authorList>
    </citation>
    <scope>NUCLEOTIDE SEQUENCE [LARGE SCALE GENOMIC DNA]</scope>
    <source>
        <strain evidence="4 5">60-3</strain>
    </source>
</reference>
<keyword evidence="3" id="KW-0479">Metal-binding</keyword>